<feature type="coiled-coil region" evidence="1">
    <location>
        <begin position="85"/>
        <end position="136"/>
    </location>
</feature>
<dbReference type="InterPro" id="IPR006143">
    <property type="entry name" value="RND_pump_MFP"/>
</dbReference>
<gene>
    <name evidence="3" type="ORF">MNBD_GAMMA21-355</name>
</gene>
<evidence type="ECO:0000256" key="1">
    <source>
        <dbReference type="SAM" id="Coils"/>
    </source>
</evidence>
<dbReference type="EMBL" id="UOFR01000010">
    <property type="protein sequence ID" value="VAW91352.1"/>
    <property type="molecule type" value="Genomic_DNA"/>
</dbReference>
<dbReference type="Pfam" id="PF25973">
    <property type="entry name" value="BSH_CzcB"/>
    <property type="match status" value="1"/>
</dbReference>
<dbReference type="InterPro" id="IPR058647">
    <property type="entry name" value="BSH_CzcB-like"/>
</dbReference>
<reference evidence="3" key="1">
    <citation type="submission" date="2018-06" db="EMBL/GenBank/DDBJ databases">
        <authorList>
            <person name="Zhirakovskaya E."/>
        </authorList>
    </citation>
    <scope>NUCLEOTIDE SEQUENCE</scope>
</reference>
<sequence length="259" mass="29075">MNLHSNKYRYILLCFLLFSLSGYNHAQEFSAKLHWSQRVELGFAVSGIVEKVSVNVGNTVKKGDALVQLDNDVFRADVKKNRALLVSAQETLNEAVRERDRARELYERTVLSDHDLQVAKNNLKSSKAELEQVRARLIASQHDLKYSIIRAPFDAVVLQRYVQPGQVIATQFRQDPLIVIAASNKMMAQFFVTENKLNEVTKNKPVKIVVSGENYVGKIIAIGLELVEGDSSSSGYPVEVEFSVKKILRAGRAAKVEIE</sequence>
<dbReference type="Gene3D" id="2.40.50.100">
    <property type="match status" value="1"/>
</dbReference>
<organism evidence="3">
    <name type="scientific">hydrothermal vent metagenome</name>
    <dbReference type="NCBI Taxonomy" id="652676"/>
    <lineage>
        <taxon>unclassified sequences</taxon>
        <taxon>metagenomes</taxon>
        <taxon>ecological metagenomes</taxon>
    </lineage>
</organism>
<dbReference type="AlphaFoldDB" id="A0A3B0ZVA2"/>
<dbReference type="Gene3D" id="1.10.287.470">
    <property type="entry name" value="Helix hairpin bin"/>
    <property type="match status" value="1"/>
</dbReference>
<dbReference type="NCBIfam" id="TIGR01730">
    <property type="entry name" value="RND_mfp"/>
    <property type="match status" value="1"/>
</dbReference>
<accession>A0A3B0ZVA2</accession>
<dbReference type="PANTHER" id="PTHR30469">
    <property type="entry name" value="MULTIDRUG RESISTANCE PROTEIN MDTA"/>
    <property type="match status" value="1"/>
</dbReference>
<evidence type="ECO:0000259" key="2">
    <source>
        <dbReference type="Pfam" id="PF25973"/>
    </source>
</evidence>
<dbReference type="GO" id="GO:1990281">
    <property type="term" value="C:efflux pump complex"/>
    <property type="evidence" value="ECO:0007669"/>
    <property type="project" value="TreeGrafter"/>
</dbReference>
<name>A0A3B0ZVA2_9ZZZZ</name>
<keyword evidence="1" id="KW-0175">Coiled coil</keyword>
<dbReference type="SUPFAM" id="SSF111369">
    <property type="entry name" value="HlyD-like secretion proteins"/>
    <property type="match status" value="1"/>
</dbReference>
<dbReference type="Gene3D" id="2.40.30.170">
    <property type="match status" value="1"/>
</dbReference>
<feature type="domain" description="CzcB-like barrel-sandwich hybrid" evidence="2">
    <location>
        <begin position="44"/>
        <end position="170"/>
    </location>
</feature>
<evidence type="ECO:0000313" key="3">
    <source>
        <dbReference type="EMBL" id="VAW91352.1"/>
    </source>
</evidence>
<protein>
    <recommendedName>
        <fullName evidence="2">CzcB-like barrel-sandwich hybrid domain-containing protein</fullName>
    </recommendedName>
</protein>
<dbReference type="GO" id="GO:0015562">
    <property type="term" value="F:efflux transmembrane transporter activity"/>
    <property type="evidence" value="ECO:0007669"/>
    <property type="project" value="TreeGrafter"/>
</dbReference>
<proteinExistence type="predicted"/>